<dbReference type="InterPro" id="IPR036682">
    <property type="entry name" value="OS_D_A10/PebIII_sf"/>
</dbReference>
<keyword evidence="1" id="KW-0732">Signal</keyword>
<feature type="signal peptide" evidence="1">
    <location>
        <begin position="1"/>
        <end position="18"/>
    </location>
</feature>
<evidence type="ECO:0000256" key="1">
    <source>
        <dbReference type="SAM" id="SignalP"/>
    </source>
</evidence>
<dbReference type="PANTHER" id="PTHR11257:SF12">
    <property type="entry name" value="EJACULATORY BULB-SPECIFIC PROTEIN 3-RELATED"/>
    <property type="match status" value="1"/>
</dbReference>
<feature type="chain" id="PRO_5030582649" evidence="1">
    <location>
        <begin position="19"/>
        <end position="107"/>
    </location>
</feature>
<dbReference type="SUPFAM" id="SSF100910">
    <property type="entry name" value="Chemosensory protein Csp2"/>
    <property type="match status" value="1"/>
</dbReference>
<evidence type="ECO:0000313" key="2">
    <source>
        <dbReference type="EMBL" id="CAD7577207.1"/>
    </source>
</evidence>
<dbReference type="Gene3D" id="1.10.2080.10">
    <property type="entry name" value="Insect odorant-binding protein A10/Ejaculatory bulb-specific protein 3"/>
    <property type="match status" value="1"/>
</dbReference>
<proteinExistence type="predicted"/>
<dbReference type="InterPro" id="IPR005055">
    <property type="entry name" value="A10/PebIII"/>
</dbReference>
<dbReference type="EMBL" id="OE185267">
    <property type="protein sequence ID" value="CAD7577207.1"/>
    <property type="molecule type" value="Genomic_DNA"/>
</dbReference>
<dbReference type="PANTHER" id="PTHR11257">
    <property type="entry name" value="CHEMOSENSORY PROTEIN-RELATED"/>
    <property type="match status" value="1"/>
</dbReference>
<protein>
    <submittedName>
        <fullName evidence="2">(California timema) hypothetical protein</fullName>
    </submittedName>
</protein>
<name>A0A7R9PBW9_TIMCA</name>
<organism evidence="2">
    <name type="scientific">Timema californicum</name>
    <name type="common">California timema</name>
    <name type="synonym">Walking stick</name>
    <dbReference type="NCBI Taxonomy" id="61474"/>
    <lineage>
        <taxon>Eukaryota</taxon>
        <taxon>Metazoa</taxon>
        <taxon>Ecdysozoa</taxon>
        <taxon>Arthropoda</taxon>
        <taxon>Hexapoda</taxon>
        <taxon>Insecta</taxon>
        <taxon>Pterygota</taxon>
        <taxon>Neoptera</taxon>
        <taxon>Polyneoptera</taxon>
        <taxon>Phasmatodea</taxon>
        <taxon>Timematodea</taxon>
        <taxon>Timematoidea</taxon>
        <taxon>Timematidae</taxon>
        <taxon>Timema</taxon>
    </lineage>
</organism>
<reference evidence="2" key="1">
    <citation type="submission" date="2020-11" db="EMBL/GenBank/DDBJ databases">
        <authorList>
            <person name="Tran Van P."/>
        </authorList>
    </citation>
    <scope>NUCLEOTIDE SEQUENCE</scope>
</reference>
<gene>
    <name evidence="2" type="ORF">TCMB3V08_LOCUS9761</name>
</gene>
<dbReference type="AlphaFoldDB" id="A0A7R9PBW9"/>
<dbReference type="Pfam" id="PF03392">
    <property type="entry name" value="OS-D"/>
    <property type="match status" value="1"/>
</dbReference>
<dbReference type="PROSITE" id="PS51257">
    <property type="entry name" value="PROKAR_LIPOPROTEIN"/>
    <property type="match status" value="1"/>
</dbReference>
<accession>A0A7R9PBW9</accession>
<sequence>MKAAVFLAVAMFATVVSCYELPNPDDVIKDPARLDTYVNCLLDEKKCSPESRSLRSCATCTDAQKVFIKKTSVYLAKNRPSDWKKITDHLDKDGEYKESLKKLIASN</sequence>